<protein>
    <submittedName>
        <fullName evidence="4">Thioesterase domain-containing protein</fullName>
    </submittedName>
</protein>
<evidence type="ECO:0000313" key="5">
    <source>
        <dbReference type="Proteomes" id="UP001602245"/>
    </source>
</evidence>
<keyword evidence="5" id="KW-1185">Reference proteome</keyword>
<keyword evidence="1" id="KW-0547">Nucleotide-binding</keyword>
<dbReference type="Gene3D" id="3.40.50.1820">
    <property type="entry name" value="alpha/beta hydrolase"/>
    <property type="match status" value="1"/>
</dbReference>
<dbReference type="Proteomes" id="UP001602245">
    <property type="component" value="Unassembled WGS sequence"/>
</dbReference>
<dbReference type="InterPro" id="IPR001031">
    <property type="entry name" value="Thioesterase"/>
</dbReference>
<dbReference type="SUPFAM" id="SSF56059">
    <property type="entry name" value="Glutathione synthetase ATP-binding domain-like"/>
    <property type="match status" value="1"/>
</dbReference>
<feature type="domain" description="ATP-grasp" evidence="3">
    <location>
        <begin position="398"/>
        <end position="617"/>
    </location>
</feature>
<keyword evidence="1" id="KW-0067">ATP-binding</keyword>
<feature type="region of interest" description="Disordered" evidence="2">
    <location>
        <begin position="637"/>
        <end position="657"/>
    </location>
</feature>
<gene>
    <name evidence="4" type="ORF">ACFY35_15350</name>
</gene>
<dbReference type="InterPro" id="IPR003806">
    <property type="entry name" value="ATP-grasp_PylC-type"/>
</dbReference>
<organism evidence="4 5">
    <name type="scientific">Paractinoplanes globisporus</name>
    <dbReference type="NCBI Taxonomy" id="113565"/>
    <lineage>
        <taxon>Bacteria</taxon>
        <taxon>Bacillati</taxon>
        <taxon>Actinomycetota</taxon>
        <taxon>Actinomycetes</taxon>
        <taxon>Micromonosporales</taxon>
        <taxon>Micromonosporaceae</taxon>
        <taxon>Paractinoplanes</taxon>
    </lineage>
</organism>
<proteinExistence type="predicted"/>
<sequence length="657" mass="72039">MSAPVKAGVRLQMLRAGSSAETLFLVPGLEGDPAELADLAAAMTGPQAVYVVAPTAESEPRLETMAAGMVAALRGVQPAGPYRLGGYSFGGLAAFEMAQQLRAAGETVESLFLIDALFDERYWPRRTWLRALVRRTWWQLLRIVRLPPREAVGELRRRGVRLLQRLRRRNADTPDPLRVSDEPDAPDVRVNALTAIGGYRPQHYDGDVTLIASAEDHHFGCDTARLWDGYARRIDLQRIAGDHLTVMQRPAAAAVIGHLIDHRLAARRADWPGLRPVDGFARPMIVTTMRWFSAARLAHALAEAGFEVSACRPGDHPLEVVTTLSADHRLRRGRRLASLEAAIRATRPDILLPDDERAWALLRRLHARTTDPATRTVIEHSLGHGDDWAHISSRTAVAQEARKAGVAVPDTEVITGPAALAGWTYPLMLKTDGSWGGRGVAMVSDESRLAPTWATISRPPSYPRAVKRLVVNRETDGLVARLRGRRPVVNAQQHLEGRDAVVTVACLAGKVRDLICLEVVRASAERGPAEVVRVIDHPKMAAAASQVVERFGLTGFCGMDFLLTPDGDAYLVELNSRVTPTCHLLVEGAHEEGQVLTLFPADCAEVEMLDVPLRSLALAELGERLVARRSRPLTRMGRRLTQRLTSSDPVGGRPRTR</sequence>
<dbReference type="EMBL" id="JBIAZU010000002">
    <property type="protein sequence ID" value="MFF5290820.1"/>
    <property type="molecule type" value="Genomic_DNA"/>
</dbReference>
<evidence type="ECO:0000256" key="1">
    <source>
        <dbReference type="PROSITE-ProRule" id="PRU00409"/>
    </source>
</evidence>
<dbReference type="PROSITE" id="PS50975">
    <property type="entry name" value="ATP_GRASP"/>
    <property type="match status" value="1"/>
</dbReference>
<name>A0ABW6WEN6_9ACTN</name>
<dbReference type="SUPFAM" id="SSF53474">
    <property type="entry name" value="alpha/beta-Hydrolases"/>
    <property type="match status" value="1"/>
</dbReference>
<evidence type="ECO:0000313" key="4">
    <source>
        <dbReference type="EMBL" id="MFF5290820.1"/>
    </source>
</evidence>
<accession>A0ABW6WEN6</accession>
<dbReference type="Gene3D" id="3.30.470.20">
    <property type="entry name" value="ATP-grasp fold, B domain"/>
    <property type="match status" value="1"/>
</dbReference>
<evidence type="ECO:0000256" key="2">
    <source>
        <dbReference type="SAM" id="MobiDB-lite"/>
    </source>
</evidence>
<dbReference type="Pfam" id="PF02655">
    <property type="entry name" value="ATP-grasp_3"/>
    <property type="match status" value="1"/>
</dbReference>
<reference evidence="4 5" key="1">
    <citation type="submission" date="2024-10" db="EMBL/GenBank/DDBJ databases">
        <title>The Natural Products Discovery Center: Release of the First 8490 Sequenced Strains for Exploring Actinobacteria Biosynthetic Diversity.</title>
        <authorList>
            <person name="Kalkreuter E."/>
            <person name="Kautsar S.A."/>
            <person name="Yang D."/>
            <person name="Bader C.D."/>
            <person name="Teijaro C.N."/>
            <person name="Fluegel L."/>
            <person name="Davis C.M."/>
            <person name="Simpson J.R."/>
            <person name="Lauterbach L."/>
            <person name="Steele A.D."/>
            <person name="Gui C."/>
            <person name="Meng S."/>
            <person name="Li G."/>
            <person name="Viehrig K."/>
            <person name="Ye F."/>
            <person name="Su P."/>
            <person name="Kiefer A.F."/>
            <person name="Nichols A."/>
            <person name="Cepeda A.J."/>
            <person name="Yan W."/>
            <person name="Fan B."/>
            <person name="Jiang Y."/>
            <person name="Adhikari A."/>
            <person name="Zheng C.-J."/>
            <person name="Schuster L."/>
            <person name="Cowan T.M."/>
            <person name="Smanski M.J."/>
            <person name="Chevrette M.G."/>
            <person name="De Carvalho L.P.S."/>
            <person name="Shen B."/>
        </authorList>
    </citation>
    <scope>NUCLEOTIDE SEQUENCE [LARGE SCALE GENOMIC DNA]</scope>
    <source>
        <strain evidence="4 5">NPDC000087</strain>
    </source>
</reference>
<dbReference type="InterPro" id="IPR029058">
    <property type="entry name" value="AB_hydrolase_fold"/>
</dbReference>
<comment type="caution">
    <text evidence="4">The sequence shown here is derived from an EMBL/GenBank/DDBJ whole genome shotgun (WGS) entry which is preliminary data.</text>
</comment>
<evidence type="ECO:0000259" key="3">
    <source>
        <dbReference type="PROSITE" id="PS50975"/>
    </source>
</evidence>
<dbReference type="Pfam" id="PF00975">
    <property type="entry name" value="Thioesterase"/>
    <property type="match status" value="1"/>
</dbReference>
<dbReference type="RefSeq" id="WP_020510187.1">
    <property type="nucleotide sequence ID" value="NZ_JBIAZU010000002.1"/>
</dbReference>
<dbReference type="InterPro" id="IPR011761">
    <property type="entry name" value="ATP-grasp"/>
</dbReference>